<keyword evidence="5" id="KW-0812">Transmembrane</keyword>
<feature type="domain" description="PDZ" evidence="6">
    <location>
        <begin position="7"/>
        <end position="89"/>
    </location>
</feature>
<dbReference type="FunFam" id="2.30.42.10:FF:000055">
    <property type="entry name" value="PDZ and LIM domain protein 3"/>
    <property type="match status" value="1"/>
</dbReference>
<dbReference type="GO" id="GO:0030018">
    <property type="term" value="C:Z disc"/>
    <property type="evidence" value="ECO:0007669"/>
    <property type="project" value="TreeGrafter"/>
</dbReference>
<feature type="compositionally biased region" description="Basic and acidic residues" evidence="4">
    <location>
        <begin position="246"/>
        <end position="258"/>
    </location>
</feature>
<keyword evidence="5" id="KW-1133">Transmembrane helix</keyword>
<dbReference type="GO" id="GO:0030036">
    <property type="term" value="P:actin cytoskeleton organization"/>
    <property type="evidence" value="ECO:0007669"/>
    <property type="project" value="TreeGrafter"/>
</dbReference>
<evidence type="ECO:0000256" key="2">
    <source>
        <dbReference type="ARBA" id="ARBA00022490"/>
    </source>
</evidence>
<dbReference type="SUPFAM" id="SSF50156">
    <property type="entry name" value="PDZ domain-like"/>
    <property type="match status" value="1"/>
</dbReference>
<sequence>MAKNIVNLKFTKFDNTPWGFRLAGGSDFPQPLTVIRVIEGSLAECMGLIVGDVVVRLNDQPISSLTHGQAHEELMRAGNNFVLGVQREEDPLKALEALSEENIVPYKIPLADLPPVFPEQILKEETVIEQREETICETKVVEEETKPEVEPLPEKPKDENSEIVPNQNLTDDEIAQLILEEEELLDDKGVLGVNFKKLRPRCTALKQSKVIEELQNIATAEPLLVEQLRRTSVFLQKPQRPIPAPRKKEPEEERERTEAYKVVIKKQKKRSVTDRLLEKGLLRPEDVSTPEPPTPEVNMENNETGNKVENENDSSVPSTSSADSPCSQISINDNLNSQQPIDDSPLSQETLDDSLCERELELEIEPTVVCSEEPSSPSIEPPIDVCQTRYPVASVQLSKRAKENVVLASRVPSKRKSKSYCTRAHYLRRWLFGKRSDTKKVKARCQESGSTERLQQLSRRGSVERSRIKGRYLETYLKREDNWMRRMVDGLFEKTDSFSSSKLFGRLLESREISFRRTRYGEKILVRSVEFVADRLRTDVFKRIDQGSKPRIDNRLYFKPRYFQRIFWRNVVRLIDYIKGTIASSGGRSRDRRRSSIMKMRGRYLETYLKQNAFLDHFSPRLNLVSSKGRFFRRTRYVERILKKHFESLGLIIDCVRCQVLQGISDTSAVIPGRASSLNSRQNRAPAKRDDDDRDVLSNLIRSSKDLIASEVFHRGSRRLSRSSRGSVSALNLSNTWAGCLLNWLHLKFARGSTISDKKLLVQDNDRDGRRLSFVPTILYEGLTNRIGVDFTRFVAYAFVPCTSIILLYMYK</sequence>
<dbReference type="RefSeq" id="XP_026667209.1">
    <property type="nucleotide sequence ID" value="XM_026811408.1"/>
</dbReference>
<dbReference type="GO" id="GO:0051371">
    <property type="term" value="F:muscle alpha-actinin binding"/>
    <property type="evidence" value="ECO:0007669"/>
    <property type="project" value="TreeGrafter"/>
</dbReference>
<proteinExistence type="predicted"/>
<feature type="transmembrane region" description="Helical" evidence="5">
    <location>
        <begin position="794"/>
        <end position="811"/>
    </location>
</feature>
<keyword evidence="2" id="KW-0963">Cytoplasm</keyword>
<feature type="region of interest" description="Disordered" evidence="4">
    <location>
        <begin position="275"/>
        <end position="348"/>
    </location>
</feature>
<protein>
    <submittedName>
        <fullName evidence="8">Uncharacterized protein LOC108622399 isoform X1</fullName>
    </submittedName>
</protein>
<dbReference type="Pfam" id="PF00595">
    <property type="entry name" value="PDZ"/>
    <property type="match status" value="1"/>
</dbReference>
<dbReference type="SMART" id="SM00228">
    <property type="entry name" value="PDZ"/>
    <property type="match status" value="1"/>
</dbReference>
<keyword evidence="3" id="KW-0862">Zinc</keyword>
<dbReference type="PANTHER" id="PTHR24214:SF38">
    <property type="entry name" value="PDZ AND LIM DOMAIN PROTEIN ZASP-RELATED"/>
    <property type="match status" value="1"/>
</dbReference>
<accession>A0AAJ7RX07</accession>
<evidence type="ECO:0000313" key="7">
    <source>
        <dbReference type="Proteomes" id="UP000694925"/>
    </source>
</evidence>
<organism evidence="7 8">
    <name type="scientific">Ceratina calcarata</name>
    <dbReference type="NCBI Taxonomy" id="156304"/>
    <lineage>
        <taxon>Eukaryota</taxon>
        <taxon>Metazoa</taxon>
        <taxon>Ecdysozoa</taxon>
        <taxon>Arthropoda</taxon>
        <taxon>Hexapoda</taxon>
        <taxon>Insecta</taxon>
        <taxon>Pterygota</taxon>
        <taxon>Neoptera</taxon>
        <taxon>Endopterygota</taxon>
        <taxon>Hymenoptera</taxon>
        <taxon>Apocrita</taxon>
        <taxon>Aculeata</taxon>
        <taxon>Apoidea</taxon>
        <taxon>Anthophila</taxon>
        <taxon>Apidae</taxon>
        <taxon>Ceratina</taxon>
        <taxon>Zadontomerus</taxon>
    </lineage>
</organism>
<name>A0AAJ7RX07_9HYME</name>
<evidence type="ECO:0000259" key="6">
    <source>
        <dbReference type="PROSITE" id="PS50106"/>
    </source>
</evidence>
<dbReference type="AlphaFoldDB" id="A0AAJ7RX07"/>
<evidence type="ECO:0000256" key="4">
    <source>
        <dbReference type="SAM" id="MobiDB-lite"/>
    </source>
</evidence>
<comment type="subcellular location">
    <subcellularLocation>
        <location evidence="1">Cytoplasm</location>
    </subcellularLocation>
</comment>
<dbReference type="GO" id="GO:0005912">
    <property type="term" value="C:adherens junction"/>
    <property type="evidence" value="ECO:0007669"/>
    <property type="project" value="TreeGrafter"/>
</dbReference>
<feature type="compositionally biased region" description="Basic and acidic residues" evidence="4">
    <location>
        <begin position="141"/>
        <end position="160"/>
    </location>
</feature>
<dbReference type="Proteomes" id="UP000694925">
    <property type="component" value="Unplaced"/>
</dbReference>
<dbReference type="GO" id="GO:0031941">
    <property type="term" value="C:filamentous actin"/>
    <property type="evidence" value="ECO:0007669"/>
    <property type="project" value="TreeGrafter"/>
</dbReference>
<dbReference type="GO" id="GO:0003779">
    <property type="term" value="F:actin binding"/>
    <property type="evidence" value="ECO:0007669"/>
    <property type="project" value="TreeGrafter"/>
</dbReference>
<feature type="region of interest" description="Disordered" evidence="4">
    <location>
        <begin position="141"/>
        <end position="164"/>
    </location>
</feature>
<reference evidence="8" key="1">
    <citation type="submission" date="2025-08" db="UniProtKB">
        <authorList>
            <consortium name="RefSeq"/>
        </authorList>
    </citation>
    <scope>IDENTIFICATION</scope>
    <source>
        <tissue evidence="8">Whole body</tissue>
    </source>
</reference>
<keyword evidence="3" id="KW-0440">LIM domain</keyword>
<dbReference type="Gene3D" id="2.30.42.10">
    <property type="match status" value="1"/>
</dbReference>
<gene>
    <name evidence="8" type="primary">LOC108622399</name>
</gene>
<dbReference type="GO" id="GO:0001725">
    <property type="term" value="C:stress fiber"/>
    <property type="evidence" value="ECO:0007669"/>
    <property type="project" value="TreeGrafter"/>
</dbReference>
<feature type="region of interest" description="Disordered" evidence="4">
    <location>
        <begin position="236"/>
        <end position="258"/>
    </location>
</feature>
<dbReference type="InterPro" id="IPR001478">
    <property type="entry name" value="PDZ"/>
</dbReference>
<feature type="compositionally biased region" description="Polar residues" evidence="4">
    <location>
        <begin position="328"/>
        <end position="348"/>
    </location>
</feature>
<dbReference type="GeneID" id="108622399"/>
<dbReference type="PANTHER" id="PTHR24214">
    <property type="entry name" value="PDZ AND LIM DOMAIN PROTEIN ZASP"/>
    <property type="match status" value="1"/>
</dbReference>
<evidence type="ECO:0000256" key="3">
    <source>
        <dbReference type="ARBA" id="ARBA00023038"/>
    </source>
</evidence>
<dbReference type="InterPro" id="IPR036034">
    <property type="entry name" value="PDZ_sf"/>
</dbReference>
<evidence type="ECO:0000256" key="5">
    <source>
        <dbReference type="SAM" id="Phobius"/>
    </source>
</evidence>
<keyword evidence="3" id="KW-0479">Metal-binding</keyword>
<keyword evidence="5" id="KW-0472">Membrane</keyword>
<dbReference type="CDD" id="cd23068">
    <property type="entry name" value="PDZ_ZASP52-like"/>
    <property type="match status" value="1"/>
</dbReference>
<feature type="compositionally biased region" description="Low complexity" evidence="4">
    <location>
        <begin position="313"/>
        <end position="327"/>
    </location>
</feature>
<keyword evidence="7" id="KW-1185">Reference proteome</keyword>
<dbReference type="GO" id="GO:0061061">
    <property type="term" value="P:muscle structure development"/>
    <property type="evidence" value="ECO:0007669"/>
    <property type="project" value="TreeGrafter"/>
</dbReference>
<feature type="compositionally biased region" description="Basic and acidic residues" evidence="4">
    <location>
        <begin position="275"/>
        <end position="286"/>
    </location>
</feature>
<evidence type="ECO:0000313" key="8">
    <source>
        <dbReference type="RefSeq" id="XP_026667209.1"/>
    </source>
</evidence>
<dbReference type="PROSITE" id="PS50106">
    <property type="entry name" value="PDZ"/>
    <property type="match status" value="1"/>
</dbReference>
<dbReference type="InterPro" id="IPR050604">
    <property type="entry name" value="PDZ-LIM_domain"/>
</dbReference>
<evidence type="ECO:0000256" key="1">
    <source>
        <dbReference type="ARBA" id="ARBA00004496"/>
    </source>
</evidence>